<keyword evidence="4" id="KW-0804">Transcription</keyword>
<dbReference type="FunFam" id="4.10.280.10:FF:000017">
    <property type="entry name" value="Transcription factor bHLH66"/>
    <property type="match status" value="1"/>
</dbReference>
<comment type="subcellular location">
    <subcellularLocation>
        <location evidence="1">Nucleus</location>
    </subcellularLocation>
</comment>
<protein>
    <recommendedName>
        <fullName evidence="7">BHLH domain-containing protein</fullName>
    </recommendedName>
</protein>
<dbReference type="GO" id="GO:0046983">
    <property type="term" value="F:protein dimerization activity"/>
    <property type="evidence" value="ECO:0007669"/>
    <property type="project" value="InterPro"/>
</dbReference>
<evidence type="ECO:0000256" key="5">
    <source>
        <dbReference type="ARBA" id="ARBA00023242"/>
    </source>
</evidence>
<evidence type="ECO:0000256" key="4">
    <source>
        <dbReference type="ARBA" id="ARBA00023163"/>
    </source>
</evidence>
<dbReference type="GO" id="GO:0080147">
    <property type="term" value="P:root hair cell development"/>
    <property type="evidence" value="ECO:0007669"/>
    <property type="project" value="UniProtKB-ARBA"/>
</dbReference>
<dbReference type="PROSITE" id="PS50888">
    <property type="entry name" value="BHLH"/>
    <property type="match status" value="1"/>
</dbReference>
<dbReference type="SUPFAM" id="SSF47459">
    <property type="entry name" value="HLH, helix-loop-helix DNA-binding domain"/>
    <property type="match status" value="1"/>
</dbReference>
<feature type="compositionally biased region" description="Polar residues" evidence="6">
    <location>
        <begin position="520"/>
        <end position="546"/>
    </location>
</feature>
<dbReference type="InterPro" id="IPR045843">
    <property type="entry name" value="IND-like"/>
</dbReference>
<dbReference type="GO" id="GO:0000981">
    <property type="term" value="F:DNA-binding transcription factor activity, RNA polymerase II-specific"/>
    <property type="evidence" value="ECO:0007669"/>
    <property type="project" value="TreeGrafter"/>
</dbReference>
<organism evidence="8 9">
    <name type="scientific">Aquilegia coerulea</name>
    <name type="common">Rocky mountain columbine</name>
    <dbReference type="NCBI Taxonomy" id="218851"/>
    <lineage>
        <taxon>Eukaryota</taxon>
        <taxon>Viridiplantae</taxon>
        <taxon>Streptophyta</taxon>
        <taxon>Embryophyta</taxon>
        <taxon>Tracheophyta</taxon>
        <taxon>Spermatophyta</taxon>
        <taxon>Magnoliopsida</taxon>
        <taxon>Ranunculales</taxon>
        <taxon>Ranunculaceae</taxon>
        <taxon>Thalictroideae</taxon>
        <taxon>Aquilegia</taxon>
    </lineage>
</organism>
<evidence type="ECO:0000256" key="6">
    <source>
        <dbReference type="SAM" id="MobiDB-lite"/>
    </source>
</evidence>
<sequence length="546" mass="59286">MDEFVDHFFSSSSWPDVDGSERSSWVGSEFDQTNGLLPDTMVAYEGGDNNLPATIIPSHPITDTLLAQGTSMFAGGDPSFEHDKNLLSGEAQEQLLQGGIDRGSKTSLLGLMDGNLNPGYMDQQLNTPVTLGTLSYSSPELLPAAIDLAKSPTSVQPESGSVGSNDSEPSEIQTTLRDPHSLTPIPHLWPMSSYRAVSSLPSIMVPDQLQGLGLQGQYVETDAAVLGNNNFKDDNFLQGNLQALLNEQHELNNHYLSSFAARHQTPLELTAEHPQMQQLTEGDSIKHYTDQSPISQLPHAPSTAVGSCNGAVKPRVRARRGQATDPHSIAERLRREKIAERMKNLQELVPNSNKTDKASMLDEIIEYVRFLQLQVKVLSMSRLGATGAVVPLITENQPEGSTSHFLSQSAGRDVKHIESPNTLTFEQEVVKLMESNMTKAMQFLQRKGLCLMPIALAAAISSSKAPPASLSTEGKKSILTNGFVHHNSGQPNIGPGQISSDGETRSEENIIGIHSREDFSSNSCSGTSIKKEGTNTTNFTREMNQE</sequence>
<evidence type="ECO:0000313" key="8">
    <source>
        <dbReference type="EMBL" id="PIA43239.1"/>
    </source>
</evidence>
<evidence type="ECO:0000256" key="3">
    <source>
        <dbReference type="ARBA" id="ARBA00023125"/>
    </source>
</evidence>
<accession>A0A2G5DI89</accession>
<evidence type="ECO:0000313" key="9">
    <source>
        <dbReference type="Proteomes" id="UP000230069"/>
    </source>
</evidence>
<feature type="compositionally biased region" description="Basic and acidic residues" evidence="6">
    <location>
        <begin position="502"/>
        <end position="519"/>
    </location>
</feature>
<keyword evidence="2" id="KW-0805">Transcription regulation</keyword>
<feature type="domain" description="BHLH" evidence="7">
    <location>
        <begin position="322"/>
        <end position="371"/>
    </location>
</feature>
<dbReference type="InterPro" id="IPR011598">
    <property type="entry name" value="bHLH_dom"/>
</dbReference>
<proteinExistence type="predicted"/>
<dbReference type="InParanoid" id="A0A2G5DI89"/>
<evidence type="ECO:0000259" key="7">
    <source>
        <dbReference type="PROSITE" id="PS50888"/>
    </source>
</evidence>
<dbReference type="GO" id="GO:0005634">
    <property type="term" value="C:nucleus"/>
    <property type="evidence" value="ECO:0007669"/>
    <property type="project" value="UniProtKB-SubCell"/>
</dbReference>
<dbReference type="GO" id="GO:0000978">
    <property type="term" value="F:RNA polymerase II cis-regulatory region sequence-specific DNA binding"/>
    <property type="evidence" value="ECO:0007669"/>
    <property type="project" value="TreeGrafter"/>
</dbReference>
<dbReference type="EMBL" id="KZ305037">
    <property type="protein sequence ID" value="PIA43239.1"/>
    <property type="molecule type" value="Genomic_DNA"/>
</dbReference>
<reference evidence="8 9" key="1">
    <citation type="submission" date="2017-09" db="EMBL/GenBank/DDBJ databases">
        <title>WGS assembly of Aquilegia coerulea Goldsmith.</title>
        <authorList>
            <person name="Hodges S."/>
            <person name="Kramer E."/>
            <person name="Nordborg M."/>
            <person name="Tomkins J."/>
            <person name="Borevitz J."/>
            <person name="Derieg N."/>
            <person name="Yan J."/>
            <person name="Mihaltcheva S."/>
            <person name="Hayes R.D."/>
            <person name="Rokhsar D."/>
        </authorList>
    </citation>
    <scope>NUCLEOTIDE SEQUENCE [LARGE SCALE GENOMIC DNA]</scope>
    <source>
        <strain evidence="9">cv. Goldsmith</strain>
    </source>
</reference>
<dbReference type="SMART" id="SM00353">
    <property type="entry name" value="HLH"/>
    <property type="match status" value="1"/>
</dbReference>
<dbReference type="STRING" id="218851.A0A2G5DI89"/>
<evidence type="ECO:0000256" key="1">
    <source>
        <dbReference type="ARBA" id="ARBA00004123"/>
    </source>
</evidence>
<feature type="region of interest" description="Disordered" evidence="6">
    <location>
        <begin position="485"/>
        <end position="546"/>
    </location>
</feature>
<keyword evidence="5" id="KW-0539">Nucleus</keyword>
<dbReference type="OrthoDB" id="759159at2759"/>
<dbReference type="Proteomes" id="UP000230069">
    <property type="component" value="Unassembled WGS sequence"/>
</dbReference>
<feature type="compositionally biased region" description="Polar residues" evidence="6">
    <location>
        <begin position="151"/>
        <end position="176"/>
    </location>
</feature>
<dbReference type="Gene3D" id="4.10.280.10">
    <property type="entry name" value="Helix-loop-helix DNA-binding domain"/>
    <property type="match status" value="1"/>
</dbReference>
<dbReference type="PANTHER" id="PTHR16223">
    <property type="entry name" value="TRANSCRIPTION FACTOR BHLH83-RELATED"/>
    <property type="match status" value="1"/>
</dbReference>
<evidence type="ECO:0000256" key="2">
    <source>
        <dbReference type="ARBA" id="ARBA00023015"/>
    </source>
</evidence>
<feature type="compositionally biased region" description="Polar residues" evidence="6">
    <location>
        <begin position="487"/>
        <end position="501"/>
    </location>
</feature>
<dbReference type="InterPro" id="IPR036638">
    <property type="entry name" value="HLH_DNA-bd_sf"/>
</dbReference>
<dbReference type="PANTHER" id="PTHR16223:SF215">
    <property type="entry name" value="OS02G0564700 PROTEIN"/>
    <property type="match status" value="1"/>
</dbReference>
<keyword evidence="3" id="KW-0238">DNA-binding</keyword>
<feature type="region of interest" description="Disordered" evidence="6">
    <location>
        <begin position="151"/>
        <end position="181"/>
    </location>
</feature>
<dbReference type="AlphaFoldDB" id="A0A2G5DI89"/>
<name>A0A2G5DI89_AQUCA</name>
<gene>
    <name evidence="8" type="ORF">AQUCO_02000579v1</name>
</gene>
<keyword evidence="9" id="KW-1185">Reference proteome</keyword>
<dbReference type="Pfam" id="PF00010">
    <property type="entry name" value="HLH"/>
    <property type="match status" value="1"/>
</dbReference>